<dbReference type="EMBL" id="JACJVP010000027">
    <property type="protein sequence ID" value="MBB6672475.1"/>
    <property type="molecule type" value="Genomic_DNA"/>
</dbReference>
<comment type="subcellular location">
    <subcellularLocation>
        <location evidence="1">Membrane</location>
        <topology evidence="1">Lipid-anchor</topology>
    </subcellularLocation>
</comment>
<feature type="signal peptide" evidence="8">
    <location>
        <begin position="1"/>
        <end position="25"/>
    </location>
</feature>
<sequence>MNRGRRCALGLTLAAALLLPGCAGAKDIQNLAYATALGMDFVNGQYVAYVQILNFTNVARTENVQLGKEVPIWVGTGTGDTVSGAIADVGVTSQLRLYWGHLKAVVLSENVLRKGVIETYNALNRYREIRYNILMYGTKAKLMDILVQKSMFNLSPLDTIMFTAAQLNAPRSFILPVTGNRAIANLNEPAHTAMLPSLDIARGSWSEDKRNKSMFTISGAYFFDDHKMNEWMSVSDLVGFRWAERKLERTPVRLPESGAPVAVLMLIKPRLTIRPIPSDGDVRFDLSVKVQGYVSEMIKDASIAELERQASIVIRDEIKETYAKALGLKCDPFNLREAVYRKEPRLYRTLSARNPFFIRLDSIRRIDVRVHLTSTGKYKGFTDE</sequence>
<accession>A0A7X0VFV9</accession>
<dbReference type="RefSeq" id="WP_185143952.1">
    <property type="nucleotide sequence ID" value="NZ_JACJVP010000027.1"/>
</dbReference>
<evidence type="ECO:0000256" key="2">
    <source>
        <dbReference type="ARBA" id="ARBA00007886"/>
    </source>
</evidence>
<name>A0A7X0VFV9_9BACL</name>
<comment type="caution">
    <text evidence="11">The sequence shown here is derived from an EMBL/GenBank/DDBJ whole genome shotgun (WGS) entry which is preliminary data.</text>
</comment>
<evidence type="ECO:0000313" key="12">
    <source>
        <dbReference type="Proteomes" id="UP000547209"/>
    </source>
</evidence>
<evidence type="ECO:0000256" key="8">
    <source>
        <dbReference type="SAM" id="SignalP"/>
    </source>
</evidence>
<dbReference type="InterPro" id="IPR038501">
    <property type="entry name" value="Spore_GerAC_C_sf"/>
</dbReference>
<evidence type="ECO:0000259" key="9">
    <source>
        <dbReference type="Pfam" id="PF05504"/>
    </source>
</evidence>
<organism evidence="11 12">
    <name type="scientific">Cohnella nanjingensis</name>
    <dbReference type="NCBI Taxonomy" id="1387779"/>
    <lineage>
        <taxon>Bacteria</taxon>
        <taxon>Bacillati</taxon>
        <taxon>Bacillota</taxon>
        <taxon>Bacilli</taxon>
        <taxon>Bacillales</taxon>
        <taxon>Paenibacillaceae</taxon>
        <taxon>Cohnella</taxon>
    </lineage>
</organism>
<dbReference type="Pfam" id="PF25198">
    <property type="entry name" value="Spore_GerAC_N"/>
    <property type="match status" value="1"/>
</dbReference>
<evidence type="ECO:0000256" key="5">
    <source>
        <dbReference type="ARBA" id="ARBA00023136"/>
    </source>
</evidence>
<keyword evidence="7" id="KW-0449">Lipoprotein</keyword>
<dbReference type="NCBIfam" id="TIGR02887">
    <property type="entry name" value="spore_ger_x_C"/>
    <property type="match status" value="1"/>
</dbReference>
<evidence type="ECO:0000256" key="1">
    <source>
        <dbReference type="ARBA" id="ARBA00004635"/>
    </source>
</evidence>
<evidence type="ECO:0000256" key="6">
    <source>
        <dbReference type="ARBA" id="ARBA00023139"/>
    </source>
</evidence>
<keyword evidence="6" id="KW-0564">Palmitate</keyword>
<evidence type="ECO:0000259" key="10">
    <source>
        <dbReference type="Pfam" id="PF25198"/>
    </source>
</evidence>
<protein>
    <submittedName>
        <fullName evidence="11">Ger(X)C family spore germination protein</fullName>
    </submittedName>
</protein>
<keyword evidence="12" id="KW-1185">Reference proteome</keyword>
<keyword evidence="3" id="KW-0309">Germination</keyword>
<dbReference type="InterPro" id="IPR008844">
    <property type="entry name" value="Spore_GerAC-like"/>
</dbReference>
<evidence type="ECO:0000313" key="11">
    <source>
        <dbReference type="EMBL" id="MBB6672475.1"/>
    </source>
</evidence>
<feature type="domain" description="Spore germination protein N-terminal" evidence="10">
    <location>
        <begin position="25"/>
        <end position="199"/>
    </location>
</feature>
<dbReference type="GO" id="GO:0016020">
    <property type="term" value="C:membrane"/>
    <property type="evidence" value="ECO:0007669"/>
    <property type="project" value="UniProtKB-SubCell"/>
</dbReference>
<comment type="similarity">
    <text evidence="2">Belongs to the GerABKC lipoprotein family.</text>
</comment>
<dbReference type="Pfam" id="PF05504">
    <property type="entry name" value="Spore_GerAC"/>
    <property type="match status" value="1"/>
</dbReference>
<proteinExistence type="inferred from homology"/>
<dbReference type="InterPro" id="IPR046953">
    <property type="entry name" value="Spore_GerAC-like_C"/>
</dbReference>
<evidence type="ECO:0000256" key="4">
    <source>
        <dbReference type="ARBA" id="ARBA00022729"/>
    </source>
</evidence>
<evidence type="ECO:0000256" key="7">
    <source>
        <dbReference type="ARBA" id="ARBA00023288"/>
    </source>
</evidence>
<gene>
    <name evidence="11" type="ORF">H7C19_17485</name>
</gene>
<dbReference type="PANTHER" id="PTHR35789">
    <property type="entry name" value="SPORE GERMINATION PROTEIN B3"/>
    <property type="match status" value="1"/>
</dbReference>
<feature type="domain" description="Spore germination GerAC-like C-terminal" evidence="9">
    <location>
        <begin position="218"/>
        <end position="352"/>
    </location>
</feature>
<dbReference type="Gene3D" id="3.30.300.210">
    <property type="entry name" value="Nutrient germinant receptor protein C, domain 3"/>
    <property type="match status" value="1"/>
</dbReference>
<dbReference type="InterPro" id="IPR057336">
    <property type="entry name" value="GerAC_N"/>
</dbReference>
<evidence type="ECO:0000256" key="3">
    <source>
        <dbReference type="ARBA" id="ARBA00022544"/>
    </source>
</evidence>
<feature type="chain" id="PRO_5031424117" evidence="8">
    <location>
        <begin position="26"/>
        <end position="384"/>
    </location>
</feature>
<dbReference type="PANTHER" id="PTHR35789:SF1">
    <property type="entry name" value="SPORE GERMINATION PROTEIN B3"/>
    <property type="match status" value="1"/>
</dbReference>
<dbReference type="Proteomes" id="UP000547209">
    <property type="component" value="Unassembled WGS sequence"/>
</dbReference>
<dbReference type="AlphaFoldDB" id="A0A7X0VFV9"/>
<dbReference type="GO" id="GO:0009847">
    <property type="term" value="P:spore germination"/>
    <property type="evidence" value="ECO:0007669"/>
    <property type="project" value="InterPro"/>
</dbReference>
<keyword evidence="5" id="KW-0472">Membrane</keyword>
<keyword evidence="4 8" id="KW-0732">Signal</keyword>
<reference evidence="11 12" key="1">
    <citation type="submission" date="2020-08" db="EMBL/GenBank/DDBJ databases">
        <title>Cohnella phylogeny.</title>
        <authorList>
            <person name="Dunlap C."/>
        </authorList>
    </citation>
    <scope>NUCLEOTIDE SEQUENCE [LARGE SCALE GENOMIC DNA]</scope>
    <source>
        <strain evidence="11 12">DSM 28246</strain>
    </source>
</reference>